<feature type="compositionally biased region" description="Basic and acidic residues" evidence="1">
    <location>
        <begin position="64"/>
        <end position="74"/>
    </location>
</feature>
<keyword evidence="3" id="KW-1185">Reference proteome</keyword>
<feature type="non-terminal residue" evidence="2">
    <location>
        <position position="1"/>
    </location>
</feature>
<accession>A0A151WIP1</accession>
<evidence type="ECO:0000256" key="1">
    <source>
        <dbReference type="SAM" id="MobiDB-lite"/>
    </source>
</evidence>
<evidence type="ECO:0000313" key="3">
    <source>
        <dbReference type="Proteomes" id="UP000075809"/>
    </source>
</evidence>
<organism evidence="2 3">
    <name type="scientific">Mycetomoellerius zeteki</name>
    <dbReference type="NCBI Taxonomy" id="64791"/>
    <lineage>
        <taxon>Eukaryota</taxon>
        <taxon>Metazoa</taxon>
        <taxon>Ecdysozoa</taxon>
        <taxon>Arthropoda</taxon>
        <taxon>Hexapoda</taxon>
        <taxon>Insecta</taxon>
        <taxon>Pterygota</taxon>
        <taxon>Neoptera</taxon>
        <taxon>Endopterygota</taxon>
        <taxon>Hymenoptera</taxon>
        <taxon>Apocrita</taxon>
        <taxon>Aculeata</taxon>
        <taxon>Formicoidea</taxon>
        <taxon>Formicidae</taxon>
        <taxon>Myrmicinae</taxon>
        <taxon>Mycetomoellerius</taxon>
    </lineage>
</organism>
<sequence length="166" mass="18393">RDPRTDDLDGIRTPGISGRAAAVLLLTAEAATVRRTRPAIDVCVHTPAHVEIRRRKRRTKRKGERREAERESGARDVLGPGSLHVAQGRLDVPTDTTMEEAMTYGPRNLPLTVHRTLIPFRCNMHASRTIPAQNSDSCINNHGTVLVGRDQERMSEIVREEECGGG</sequence>
<dbReference type="AlphaFoldDB" id="A0A151WIP1"/>
<reference evidence="2 3" key="1">
    <citation type="submission" date="2015-09" db="EMBL/GenBank/DDBJ databases">
        <title>Trachymyrmex zeteki WGS genome.</title>
        <authorList>
            <person name="Nygaard S."/>
            <person name="Hu H."/>
            <person name="Boomsma J."/>
            <person name="Zhang G."/>
        </authorList>
    </citation>
    <scope>NUCLEOTIDE SEQUENCE [LARGE SCALE GENOMIC DNA]</scope>
    <source>
        <strain evidence="2">Tzet28-1</strain>
        <tissue evidence="2">Whole body</tissue>
    </source>
</reference>
<gene>
    <name evidence="2" type="ORF">ALC60_13437</name>
</gene>
<protein>
    <submittedName>
        <fullName evidence="2">Uncharacterized protein</fullName>
    </submittedName>
</protein>
<proteinExistence type="predicted"/>
<evidence type="ECO:0000313" key="2">
    <source>
        <dbReference type="EMBL" id="KYQ47681.1"/>
    </source>
</evidence>
<feature type="region of interest" description="Disordered" evidence="1">
    <location>
        <begin position="53"/>
        <end position="85"/>
    </location>
</feature>
<feature type="compositionally biased region" description="Basic residues" evidence="1">
    <location>
        <begin position="53"/>
        <end position="63"/>
    </location>
</feature>
<dbReference type="Proteomes" id="UP000075809">
    <property type="component" value="Unassembled WGS sequence"/>
</dbReference>
<dbReference type="EMBL" id="KQ983089">
    <property type="protein sequence ID" value="KYQ47681.1"/>
    <property type="molecule type" value="Genomic_DNA"/>
</dbReference>
<name>A0A151WIP1_9HYME</name>